<keyword evidence="4 8" id="KW-0521">NADP</keyword>
<evidence type="ECO:0000256" key="7">
    <source>
        <dbReference type="ARBA" id="ARBA00047464"/>
    </source>
</evidence>
<evidence type="ECO:0000313" key="17">
    <source>
        <dbReference type="EMBL" id="QGF23954.1"/>
    </source>
</evidence>
<proteinExistence type="inferred from homology"/>
<dbReference type="Gene3D" id="3.40.50.720">
    <property type="entry name" value="NAD(P)-binding Rossmann-like Domain"/>
    <property type="match status" value="1"/>
</dbReference>
<keyword evidence="5 8" id="KW-0560">Oxidoreductase</keyword>
<evidence type="ECO:0000259" key="16">
    <source>
        <dbReference type="Pfam" id="PF05201"/>
    </source>
</evidence>
<accession>A0A5Q2FEP4</accession>
<reference evidence="17 18" key="1">
    <citation type="submission" date="2019-10" db="EMBL/GenBank/DDBJ databases">
        <title>Genomic analysis of Raineyella sp. CBA3103.</title>
        <authorList>
            <person name="Roh S.W."/>
        </authorList>
    </citation>
    <scope>NUCLEOTIDE SEQUENCE [LARGE SCALE GENOMIC DNA]</scope>
    <source>
        <strain evidence="17 18">CBA3103</strain>
    </source>
</reference>
<feature type="binding site" evidence="8 10">
    <location>
        <begin position="116"/>
        <end position="118"/>
    </location>
    <ligand>
        <name>substrate</name>
    </ligand>
</feature>
<comment type="function">
    <text evidence="8">Catalyzes the NADPH-dependent reduction of glutamyl-tRNA(Glu) to glutamate 1-semialdehyde (GSA).</text>
</comment>
<keyword evidence="6 8" id="KW-0627">Porphyrin biosynthesis</keyword>
<dbReference type="InterPro" id="IPR018214">
    <property type="entry name" value="GluRdtase_CS"/>
</dbReference>
<dbReference type="InterPro" id="IPR000343">
    <property type="entry name" value="4pyrrol_synth_GluRdtase"/>
</dbReference>
<feature type="domain" description="Quinate/shikimate 5-dehydrogenase/glutamyl-tRNA reductase" evidence="15">
    <location>
        <begin position="181"/>
        <end position="286"/>
    </location>
</feature>
<evidence type="ECO:0000256" key="1">
    <source>
        <dbReference type="ARBA" id="ARBA00005059"/>
    </source>
</evidence>
<feature type="active site" description="Nucleophile" evidence="8 9">
    <location>
        <position position="52"/>
    </location>
</feature>
<dbReference type="Pfam" id="PF01488">
    <property type="entry name" value="Shikimate_DH"/>
    <property type="match status" value="1"/>
</dbReference>
<organism evidence="17 18">
    <name type="scientific">Raineyella fluvialis</name>
    <dbReference type="NCBI Taxonomy" id="2662261"/>
    <lineage>
        <taxon>Bacteria</taxon>
        <taxon>Bacillati</taxon>
        <taxon>Actinomycetota</taxon>
        <taxon>Actinomycetes</taxon>
        <taxon>Propionibacteriales</taxon>
        <taxon>Propionibacteriaceae</taxon>
        <taxon>Raineyella</taxon>
    </lineage>
</organism>
<dbReference type="InterPro" id="IPR036453">
    <property type="entry name" value="GluRdtase_dimer_dom_sf"/>
</dbReference>
<feature type="site" description="Important for activity" evidence="8 12">
    <location>
        <position position="101"/>
    </location>
</feature>
<evidence type="ECO:0000256" key="2">
    <source>
        <dbReference type="ARBA" id="ARBA00005916"/>
    </source>
</evidence>
<dbReference type="PANTHER" id="PTHR43013">
    <property type="entry name" value="GLUTAMYL-TRNA REDUCTASE"/>
    <property type="match status" value="1"/>
</dbReference>
<evidence type="ECO:0000256" key="5">
    <source>
        <dbReference type="ARBA" id="ARBA00023002"/>
    </source>
</evidence>
<dbReference type="EMBL" id="CP045725">
    <property type="protein sequence ID" value="QGF23954.1"/>
    <property type="molecule type" value="Genomic_DNA"/>
</dbReference>
<dbReference type="FunFam" id="3.30.460.30:FF:000001">
    <property type="entry name" value="Glutamyl-tRNA reductase"/>
    <property type="match status" value="1"/>
</dbReference>
<keyword evidence="18" id="KW-1185">Reference proteome</keyword>
<feature type="binding site" evidence="8 10">
    <location>
        <begin position="51"/>
        <end position="54"/>
    </location>
    <ligand>
        <name>substrate</name>
    </ligand>
</feature>
<dbReference type="HAMAP" id="MF_00087">
    <property type="entry name" value="Glu_tRNA_reductase"/>
    <property type="match status" value="1"/>
</dbReference>
<dbReference type="InterPro" id="IPR006151">
    <property type="entry name" value="Shikm_DH/Glu-tRNA_Rdtase"/>
</dbReference>
<comment type="miscellaneous">
    <text evidence="8">During catalysis, the active site Cys acts as a nucleophile attacking the alpha-carbonyl group of tRNA-bound glutamate with the formation of a thioester intermediate between enzyme and glutamate, and the concomitant release of tRNA(Glu). The thioester intermediate is finally reduced by direct hydride transfer from NADPH, to form the product GSA.</text>
</comment>
<dbReference type="GO" id="GO:0008883">
    <property type="term" value="F:glutamyl-tRNA reductase activity"/>
    <property type="evidence" value="ECO:0007669"/>
    <property type="project" value="UniProtKB-UniRule"/>
</dbReference>
<evidence type="ECO:0000313" key="18">
    <source>
        <dbReference type="Proteomes" id="UP000386847"/>
    </source>
</evidence>
<dbReference type="SUPFAM" id="SSF69075">
    <property type="entry name" value="Glutamyl tRNA-reductase dimerization domain"/>
    <property type="match status" value="1"/>
</dbReference>
<evidence type="ECO:0000256" key="3">
    <source>
        <dbReference type="ARBA" id="ARBA00012970"/>
    </source>
</evidence>
<dbReference type="Proteomes" id="UP000386847">
    <property type="component" value="Chromosome"/>
</dbReference>
<feature type="domain" description="Glutamyl-tRNA reductase N-terminal" evidence="16">
    <location>
        <begin position="9"/>
        <end position="158"/>
    </location>
</feature>
<dbReference type="PIRSF" id="PIRSF000445">
    <property type="entry name" value="4pyrrol_synth_GluRdtase"/>
    <property type="match status" value="1"/>
</dbReference>
<comment type="pathway">
    <text evidence="1 8 13">Porphyrin-containing compound metabolism; protoporphyrin-IX biosynthesis; 5-aminolevulinate from L-glutamyl-tRNA(Glu): step 1/2.</text>
</comment>
<dbReference type="AlphaFoldDB" id="A0A5Q2FEP4"/>
<dbReference type="InterPro" id="IPR015896">
    <property type="entry name" value="4pyrrol_synth_GluRdtase_dimer"/>
</dbReference>
<dbReference type="EC" id="1.2.1.70" evidence="3 8"/>
<evidence type="ECO:0000256" key="10">
    <source>
        <dbReference type="PIRSR" id="PIRSR000445-2"/>
    </source>
</evidence>
<dbReference type="Pfam" id="PF05201">
    <property type="entry name" value="GlutR_N"/>
    <property type="match status" value="1"/>
</dbReference>
<feature type="binding site" evidence="8 11">
    <location>
        <begin position="191"/>
        <end position="196"/>
    </location>
    <ligand>
        <name>NADP(+)</name>
        <dbReference type="ChEBI" id="CHEBI:58349"/>
    </ligand>
</feature>
<name>A0A5Q2FEP4_9ACTN</name>
<evidence type="ECO:0000256" key="9">
    <source>
        <dbReference type="PIRSR" id="PIRSR000445-1"/>
    </source>
</evidence>
<evidence type="ECO:0000259" key="14">
    <source>
        <dbReference type="Pfam" id="PF00745"/>
    </source>
</evidence>
<comment type="subunit">
    <text evidence="8">Homodimer.</text>
</comment>
<evidence type="ECO:0000259" key="15">
    <source>
        <dbReference type="Pfam" id="PF01488"/>
    </source>
</evidence>
<dbReference type="NCBIfam" id="TIGR01035">
    <property type="entry name" value="hemA"/>
    <property type="match status" value="1"/>
</dbReference>
<dbReference type="Pfam" id="PF00745">
    <property type="entry name" value="GlutR_dimer"/>
    <property type="match status" value="1"/>
</dbReference>
<dbReference type="UniPathway" id="UPA00251">
    <property type="reaction ID" value="UER00316"/>
</dbReference>
<dbReference type="CDD" id="cd05213">
    <property type="entry name" value="NAD_bind_Glutamyl_tRNA_reduct"/>
    <property type="match status" value="1"/>
</dbReference>
<evidence type="ECO:0000256" key="13">
    <source>
        <dbReference type="RuleBase" id="RU000584"/>
    </source>
</evidence>
<dbReference type="PANTHER" id="PTHR43013:SF1">
    <property type="entry name" value="GLUTAMYL-TRNA REDUCTASE"/>
    <property type="match status" value="1"/>
</dbReference>
<comment type="similarity">
    <text evidence="2 8 13">Belongs to the glutamyl-tRNA reductase family.</text>
</comment>
<feature type="domain" description="Tetrapyrrole biosynthesis glutamyl-tRNA reductase dimerisation" evidence="14">
    <location>
        <begin position="312"/>
        <end position="410"/>
    </location>
</feature>
<dbReference type="SUPFAM" id="SSF51735">
    <property type="entry name" value="NAD(P)-binding Rossmann-fold domains"/>
    <property type="match status" value="1"/>
</dbReference>
<sequence length="455" mass="48019">MGVSILVLSVSHKTAPVDLLSRASMDAVTAAKLESGLAESEHIDEAVVLSTCNRTEVYANVSRFHLSLEDITSRIAEATGLAAGTLQQHCAVFYDEAAISHLFNVTSGLDSMVVGENQILGQVKTALTRAQDSGTVGPQLNNLFQQGLRVGKRVQSDTEVGAAGQSLMTAALDELYQQGIRLVGQRVVIVGAGSMAALSAHTLAGEGVDLILVNRTFEKAAHLARAVGGTARPMSELDAVLEEADILVTCTGARGTVITADQVRDAALSAVIDLALPADVERDAAKYAPLINLALLMERDTDHATASQLRDAQQLVGEETRDFLAQRRAAQVKPTVVALRAMARDVVDSELERLSGLTPDLSDTERAEVEKAVRRVVDKLLHQPTVRVQEYARSEQEVDYAAALRDLFALDPEHMRAVLSPSPDGTPPRGAAVAATAGVIAAAGSVASGTNGVRA</sequence>
<evidence type="ECO:0000256" key="4">
    <source>
        <dbReference type="ARBA" id="ARBA00022857"/>
    </source>
</evidence>
<dbReference type="InterPro" id="IPR036291">
    <property type="entry name" value="NAD(P)-bd_dom_sf"/>
</dbReference>
<dbReference type="KEGG" id="rain:Rai3103_10000"/>
<dbReference type="InterPro" id="IPR015895">
    <property type="entry name" value="4pyrrol_synth_GluRdtase_N"/>
</dbReference>
<gene>
    <name evidence="8" type="primary">hemA</name>
    <name evidence="17" type="ORF">Rai3103_10000</name>
</gene>
<feature type="binding site" evidence="8 10">
    <location>
        <position position="122"/>
    </location>
    <ligand>
        <name>substrate</name>
    </ligand>
</feature>
<evidence type="ECO:0000256" key="6">
    <source>
        <dbReference type="ARBA" id="ARBA00023244"/>
    </source>
</evidence>
<evidence type="ECO:0000256" key="11">
    <source>
        <dbReference type="PIRSR" id="PIRSR000445-3"/>
    </source>
</evidence>
<dbReference type="InterPro" id="IPR036343">
    <property type="entry name" value="GluRdtase_N_sf"/>
</dbReference>
<evidence type="ECO:0000256" key="8">
    <source>
        <dbReference type="HAMAP-Rule" id="MF_00087"/>
    </source>
</evidence>
<feature type="binding site" evidence="8 10">
    <location>
        <position position="111"/>
    </location>
    <ligand>
        <name>substrate</name>
    </ligand>
</feature>
<dbReference type="NCBIfam" id="NF000744">
    <property type="entry name" value="PRK00045.1-3"/>
    <property type="match status" value="1"/>
</dbReference>
<comment type="domain">
    <text evidence="8">Possesses an unusual extended V-shaped dimeric structure with each monomer consisting of three distinct domains arranged along a curved 'spinal' alpha-helix. The N-terminal catalytic domain specifically recognizes the glutamate moiety of the substrate. The second domain is the NADPH-binding domain, and the third C-terminal domain is responsible for dimerization.</text>
</comment>
<dbReference type="GO" id="GO:0019353">
    <property type="term" value="P:protoporphyrinogen IX biosynthetic process from glutamate"/>
    <property type="evidence" value="ECO:0007669"/>
    <property type="project" value="TreeGrafter"/>
</dbReference>
<evidence type="ECO:0000256" key="12">
    <source>
        <dbReference type="PIRSR" id="PIRSR000445-4"/>
    </source>
</evidence>
<dbReference type="Gene3D" id="3.30.460.30">
    <property type="entry name" value="Glutamyl-tRNA reductase, N-terminal domain"/>
    <property type="match status" value="1"/>
</dbReference>
<comment type="catalytic activity">
    <reaction evidence="7 8 13">
        <text>(S)-4-amino-5-oxopentanoate + tRNA(Glu) + NADP(+) = L-glutamyl-tRNA(Glu) + NADPH + H(+)</text>
        <dbReference type="Rhea" id="RHEA:12344"/>
        <dbReference type="Rhea" id="RHEA-COMP:9663"/>
        <dbReference type="Rhea" id="RHEA-COMP:9680"/>
        <dbReference type="ChEBI" id="CHEBI:15378"/>
        <dbReference type="ChEBI" id="CHEBI:57501"/>
        <dbReference type="ChEBI" id="CHEBI:57783"/>
        <dbReference type="ChEBI" id="CHEBI:58349"/>
        <dbReference type="ChEBI" id="CHEBI:78442"/>
        <dbReference type="ChEBI" id="CHEBI:78520"/>
        <dbReference type="EC" id="1.2.1.70"/>
    </reaction>
</comment>
<dbReference type="PROSITE" id="PS00747">
    <property type="entry name" value="GLUTR"/>
    <property type="match status" value="1"/>
</dbReference>
<protein>
    <recommendedName>
        <fullName evidence="3 8">Glutamyl-tRNA reductase</fullName>
        <shortName evidence="8">GluTR</shortName>
        <ecNumber evidence="3 8">1.2.1.70</ecNumber>
    </recommendedName>
</protein>
<dbReference type="GO" id="GO:0050661">
    <property type="term" value="F:NADP binding"/>
    <property type="evidence" value="ECO:0007669"/>
    <property type="project" value="InterPro"/>
</dbReference>
<dbReference type="SUPFAM" id="SSF69742">
    <property type="entry name" value="Glutamyl tRNA-reductase catalytic, N-terminal domain"/>
    <property type="match status" value="1"/>
</dbReference>